<sequence>MEMMNAARLHEIGTSFSVDQIAVPEVRPTDVLVKVRACGVIPNMKNVIAHYAEWFPYLPLPPLPAIYGLDAAGEVVAVGELVREINVGDRVYVNPGTSCGSCHPCRAGQPINCAAYTFLGYFGFGPKSTEVFKDYPYAGFAQYMTAPVSSIVKLHDSMSFEEGSRLGYLGTAYSGLRKAGVRAGQSVLINGATGTLGLGAVILALAMGATKIFAVARNETLLAEVKAISPQRIQTYSVKETGSDAGIPDWVRTHTDGLGADVFIDAVGPGTPHSTSLAGIDALRRGGRMVDIGGMSEPLPLEMFKLMCFQISVIGSLWFDVAEGQDMVEMAAAGTLDLSILRHERFALDNIEDALAAIENRHGGFTNVVIVHD</sequence>
<accession>A0A430BKQ5</accession>
<dbReference type="SUPFAM" id="SSF51735">
    <property type="entry name" value="NAD(P)-binding Rossmann-fold domains"/>
    <property type="match status" value="1"/>
</dbReference>
<evidence type="ECO:0000256" key="1">
    <source>
        <dbReference type="ARBA" id="ARBA00023002"/>
    </source>
</evidence>
<keyword evidence="1" id="KW-0560">Oxidoreductase</keyword>
<reference evidence="4 5" key="1">
    <citation type="submission" date="2018-07" db="EMBL/GenBank/DDBJ databases">
        <title>Genomic and Epidemiologic Investigation of an Indolent Hospital Outbreak.</title>
        <authorList>
            <person name="Johnson R.C."/>
            <person name="Deming C."/>
            <person name="Conlan S."/>
            <person name="Zellmer C.J."/>
            <person name="Michelin A.V."/>
            <person name="Lee-Lin S."/>
            <person name="Thomas P.J."/>
            <person name="Park M."/>
            <person name="Weingarten R.A."/>
            <person name="Less J."/>
            <person name="Dekker J.P."/>
            <person name="Frank K.M."/>
            <person name="Musser K.A."/>
            <person name="Mcquiston J.R."/>
            <person name="Henderson D.K."/>
            <person name="Lau A.F."/>
            <person name="Palmore T.N."/>
            <person name="Segre J.A."/>
        </authorList>
    </citation>
    <scope>NUCLEOTIDE SEQUENCE [LARGE SCALE GENOMIC DNA]</scope>
    <source>
        <strain evidence="4 5">SK-NIH.Env6_1116</strain>
    </source>
</reference>
<keyword evidence="2" id="KW-1133">Transmembrane helix</keyword>
<organism evidence="4 5">
    <name type="scientific">Sphingobium yanoikuyae</name>
    <name type="common">Sphingomonas yanoikuyae</name>
    <dbReference type="NCBI Taxonomy" id="13690"/>
    <lineage>
        <taxon>Bacteria</taxon>
        <taxon>Pseudomonadati</taxon>
        <taxon>Pseudomonadota</taxon>
        <taxon>Alphaproteobacteria</taxon>
        <taxon>Sphingomonadales</taxon>
        <taxon>Sphingomonadaceae</taxon>
        <taxon>Sphingobium</taxon>
    </lineage>
</organism>
<feature type="domain" description="Enoyl reductase (ER)" evidence="3">
    <location>
        <begin position="13"/>
        <end position="370"/>
    </location>
</feature>
<dbReference type="InterPro" id="IPR036291">
    <property type="entry name" value="NAD(P)-bd_dom_sf"/>
</dbReference>
<keyword evidence="2" id="KW-0472">Membrane</keyword>
<evidence type="ECO:0000259" key="3">
    <source>
        <dbReference type="SMART" id="SM00829"/>
    </source>
</evidence>
<comment type="caution">
    <text evidence="4">The sequence shown here is derived from an EMBL/GenBank/DDBJ whole genome shotgun (WGS) entry which is preliminary data.</text>
</comment>
<dbReference type="EMBL" id="QRAL01000035">
    <property type="protein sequence ID" value="RSU52233.1"/>
    <property type="molecule type" value="Genomic_DNA"/>
</dbReference>
<dbReference type="InterPro" id="IPR013149">
    <property type="entry name" value="ADH-like_C"/>
</dbReference>
<dbReference type="RefSeq" id="WP_125999663.1">
    <property type="nucleotide sequence ID" value="NZ_QRAL01000035.1"/>
</dbReference>
<dbReference type="InterPro" id="IPR020843">
    <property type="entry name" value="ER"/>
</dbReference>
<evidence type="ECO:0000313" key="4">
    <source>
        <dbReference type="EMBL" id="RSU52233.1"/>
    </source>
</evidence>
<dbReference type="PANTHER" id="PTHR43401">
    <property type="entry name" value="L-THREONINE 3-DEHYDROGENASE"/>
    <property type="match status" value="1"/>
</dbReference>
<protein>
    <submittedName>
        <fullName evidence="4">Alcohol dehydrogenase</fullName>
    </submittedName>
</protein>
<gene>
    <name evidence="4" type="ORF">DAH51_21670</name>
</gene>
<dbReference type="Proteomes" id="UP000287401">
    <property type="component" value="Unassembled WGS sequence"/>
</dbReference>
<evidence type="ECO:0000313" key="5">
    <source>
        <dbReference type="Proteomes" id="UP000287401"/>
    </source>
</evidence>
<dbReference type="PANTHER" id="PTHR43401:SF5">
    <property type="entry name" value="ALCOHOL DEHYDROGENASE-RELATED"/>
    <property type="match status" value="1"/>
</dbReference>
<dbReference type="SUPFAM" id="SSF50129">
    <property type="entry name" value="GroES-like"/>
    <property type="match status" value="1"/>
</dbReference>
<dbReference type="Gene3D" id="3.90.180.10">
    <property type="entry name" value="Medium-chain alcohol dehydrogenases, catalytic domain"/>
    <property type="match status" value="1"/>
</dbReference>
<keyword evidence="2" id="KW-0812">Transmembrane</keyword>
<proteinExistence type="predicted"/>
<dbReference type="AlphaFoldDB" id="A0A430BKQ5"/>
<dbReference type="InterPro" id="IPR013154">
    <property type="entry name" value="ADH-like_N"/>
</dbReference>
<dbReference type="InterPro" id="IPR011032">
    <property type="entry name" value="GroES-like_sf"/>
</dbReference>
<feature type="transmembrane region" description="Helical" evidence="2">
    <location>
        <begin position="187"/>
        <end position="209"/>
    </location>
</feature>
<dbReference type="InterPro" id="IPR050129">
    <property type="entry name" value="Zn_alcohol_dh"/>
</dbReference>
<evidence type="ECO:0000256" key="2">
    <source>
        <dbReference type="SAM" id="Phobius"/>
    </source>
</evidence>
<dbReference type="Pfam" id="PF00107">
    <property type="entry name" value="ADH_zinc_N"/>
    <property type="match status" value="1"/>
</dbReference>
<name>A0A430BKQ5_SPHYA</name>
<dbReference type="Pfam" id="PF08240">
    <property type="entry name" value="ADH_N"/>
    <property type="match status" value="1"/>
</dbReference>
<dbReference type="GO" id="GO:0016491">
    <property type="term" value="F:oxidoreductase activity"/>
    <property type="evidence" value="ECO:0007669"/>
    <property type="project" value="UniProtKB-KW"/>
</dbReference>
<dbReference type="SMART" id="SM00829">
    <property type="entry name" value="PKS_ER"/>
    <property type="match status" value="1"/>
</dbReference>